<evidence type="ECO:0000313" key="3">
    <source>
        <dbReference type="Proteomes" id="UP000244336"/>
    </source>
</evidence>
<keyword evidence="3" id="KW-1185">Reference proteome</keyword>
<dbReference type="Gramene" id="PUZ69892">
    <property type="protein sequence ID" value="PUZ69892"/>
    <property type="gene ID" value="GQ55_2G164600"/>
</dbReference>
<protein>
    <submittedName>
        <fullName evidence="2">Uncharacterized protein</fullName>
    </submittedName>
</protein>
<reference evidence="2 3" key="1">
    <citation type="submission" date="2018-04" db="EMBL/GenBank/DDBJ databases">
        <title>WGS assembly of Panicum hallii var. hallii HAL2.</title>
        <authorList>
            <person name="Lovell J."/>
            <person name="Jenkins J."/>
            <person name="Lowry D."/>
            <person name="Mamidi S."/>
            <person name="Sreedasyam A."/>
            <person name="Weng X."/>
            <person name="Barry K."/>
            <person name="Bonette J."/>
            <person name="Campitelli B."/>
            <person name="Daum C."/>
            <person name="Gordon S."/>
            <person name="Gould B."/>
            <person name="Lipzen A."/>
            <person name="MacQueen A."/>
            <person name="Palacio-Mejia J."/>
            <person name="Plott C."/>
            <person name="Shakirov E."/>
            <person name="Shu S."/>
            <person name="Yoshinaga Y."/>
            <person name="Zane M."/>
            <person name="Rokhsar D."/>
            <person name="Grimwood J."/>
            <person name="Schmutz J."/>
            <person name="Juenger T."/>
        </authorList>
    </citation>
    <scope>NUCLEOTIDE SEQUENCE [LARGE SCALE GENOMIC DNA]</scope>
    <source>
        <strain evidence="3">cv. HAL2</strain>
    </source>
</reference>
<organism evidence="2 3">
    <name type="scientific">Panicum hallii var. hallii</name>
    <dbReference type="NCBI Taxonomy" id="1504633"/>
    <lineage>
        <taxon>Eukaryota</taxon>
        <taxon>Viridiplantae</taxon>
        <taxon>Streptophyta</taxon>
        <taxon>Embryophyta</taxon>
        <taxon>Tracheophyta</taxon>
        <taxon>Spermatophyta</taxon>
        <taxon>Magnoliopsida</taxon>
        <taxon>Liliopsida</taxon>
        <taxon>Poales</taxon>
        <taxon>Poaceae</taxon>
        <taxon>PACMAD clade</taxon>
        <taxon>Panicoideae</taxon>
        <taxon>Panicodae</taxon>
        <taxon>Paniceae</taxon>
        <taxon>Panicinae</taxon>
        <taxon>Panicum</taxon>
        <taxon>Panicum sect. Panicum</taxon>
    </lineage>
</organism>
<feature type="region of interest" description="Disordered" evidence="1">
    <location>
        <begin position="1"/>
        <end position="131"/>
    </location>
</feature>
<sequence length="131" mass="13806">MPRRSPGEPRDFRTAPRREGPQWCIRRRPGARRMSTPAGPTRRLRTTGAAPAAAHARPTQLAAKAGRARCVRSSGRAETLAARRMRRPRRRGAGGRGQRAATGSSGGASARAPTVALAARSDACSSSAGEP</sequence>
<dbReference type="Proteomes" id="UP000244336">
    <property type="component" value="Chromosome 2"/>
</dbReference>
<name>A0A2T7EPY4_9POAL</name>
<evidence type="ECO:0000313" key="2">
    <source>
        <dbReference type="EMBL" id="PUZ69892.1"/>
    </source>
</evidence>
<feature type="compositionally biased region" description="Low complexity" evidence="1">
    <location>
        <begin position="98"/>
        <end position="112"/>
    </location>
</feature>
<feature type="compositionally biased region" description="Basic and acidic residues" evidence="1">
    <location>
        <begin position="1"/>
        <end position="20"/>
    </location>
</feature>
<gene>
    <name evidence="2" type="ORF">GQ55_2G164600</name>
</gene>
<proteinExistence type="predicted"/>
<dbReference type="EMBL" id="CM009750">
    <property type="protein sequence ID" value="PUZ69892.1"/>
    <property type="molecule type" value="Genomic_DNA"/>
</dbReference>
<feature type="compositionally biased region" description="Low complexity" evidence="1">
    <location>
        <begin position="36"/>
        <end position="63"/>
    </location>
</feature>
<accession>A0A2T7EPY4</accession>
<feature type="compositionally biased region" description="Basic residues" evidence="1">
    <location>
        <begin position="83"/>
        <end position="93"/>
    </location>
</feature>
<evidence type="ECO:0000256" key="1">
    <source>
        <dbReference type="SAM" id="MobiDB-lite"/>
    </source>
</evidence>
<dbReference type="AlphaFoldDB" id="A0A2T7EPY4"/>